<feature type="active site" description="Proton acceptor" evidence="6">
    <location>
        <position position="78"/>
    </location>
</feature>
<evidence type="ECO:0000256" key="1">
    <source>
        <dbReference type="ARBA" id="ARBA00007420"/>
    </source>
</evidence>
<dbReference type="AlphaFoldDB" id="A0A9D9NLQ9"/>
<evidence type="ECO:0000256" key="5">
    <source>
        <dbReference type="ARBA" id="ARBA00022840"/>
    </source>
</evidence>
<keyword evidence="2" id="KW-0808">Transferase</keyword>
<dbReference type="Proteomes" id="UP000823771">
    <property type="component" value="Unassembled WGS sequence"/>
</dbReference>
<evidence type="ECO:0000256" key="6">
    <source>
        <dbReference type="PIRSR" id="PIRSR000705-1"/>
    </source>
</evidence>
<dbReference type="GO" id="GO:0005737">
    <property type="term" value="C:cytoplasm"/>
    <property type="evidence" value="ECO:0007669"/>
    <property type="project" value="TreeGrafter"/>
</dbReference>
<name>A0A9D9NLQ9_9BACT</name>
<dbReference type="Pfam" id="PF01712">
    <property type="entry name" value="dNK"/>
    <property type="match status" value="1"/>
</dbReference>
<dbReference type="SUPFAM" id="SSF52540">
    <property type="entry name" value="P-loop containing nucleoside triphosphate hydrolases"/>
    <property type="match status" value="1"/>
</dbReference>
<proteinExistence type="inferred from homology"/>
<dbReference type="GO" id="GO:0005524">
    <property type="term" value="F:ATP binding"/>
    <property type="evidence" value="ECO:0007669"/>
    <property type="project" value="UniProtKB-KW"/>
</dbReference>
<keyword evidence="3 7" id="KW-0547">Nucleotide-binding</keyword>
<dbReference type="PANTHER" id="PTHR10513">
    <property type="entry name" value="DEOXYNUCLEOSIDE KINASE"/>
    <property type="match status" value="1"/>
</dbReference>
<dbReference type="GO" id="GO:0019136">
    <property type="term" value="F:deoxynucleoside kinase activity"/>
    <property type="evidence" value="ECO:0007669"/>
    <property type="project" value="InterPro"/>
</dbReference>
<feature type="binding site" evidence="7">
    <location>
        <begin position="179"/>
        <end position="181"/>
    </location>
    <ligand>
        <name>ATP</name>
        <dbReference type="ChEBI" id="CHEBI:30616"/>
    </ligand>
</feature>
<dbReference type="EMBL" id="JADILZ010000040">
    <property type="protein sequence ID" value="MBO8478115.1"/>
    <property type="molecule type" value="Genomic_DNA"/>
</dbReference>
<comment type="similarity">
    <text evidence="1">Belongs to the DCK/DGK family.</text>
</comment>
<reference evidence="9" key="1">
    <citation type="submission" date="2020-10" db="EMBL/GenBank/DDBJ databases">
        <authorList>
            <person name="Gilroy R."/>
        </authorList>
    </citation>
    <scope>NUCLEOTIDE SEQUENCE</scope>
    <source>
        <strain evidence="9">2478</strain>
    </source>
</reference>
<gene>
    <name evidence="9" type="ORF">IAB80_04440</name>
</gene>
<organism evidence="9 10">
    <name type="scientific">Candidatus Cryptobacteroides excrementipullorum</name>
    <dbReference type="NCBI Taxonomy" id="2840761"/>
    <lineage>
        <taxon>Bacteria</taxon>
        <taxon>Pseudomonadati</taxon>
        <taxon>Bacteroidota</taxon>
        <taxon>Bacteroidia</taxon>
        <taxon>Bacteroidales</taxon>
        <taxon>Candidatus Cryptobacteroides</taxon>
    </lineage>
</organism>
<dbReference type="Gene3D" id="3.40.50.300">
    <property type="entry name" value="P-loop containing nucleotide triphosphate hydrolases"/>
    <property type="match status" value="1"/>
</dbReference>
<accession>A0A9D9NLQ9</accession>
<dbReference type="FunFam" id="3.40.50.300:FF:000659">
    <property type="entry name" value="Deoxyguanosine kinase"/>
    <property type="match status" value="1"/>
</dbReference>
<dbReference type="InterPro" id="IPR031314">
    <property type="entry name" value="DNK_dom"/>
</dbReference>
<evidence type="ECO:0000256" key="7">
    <source>
        <dbReference type="PIRSR" id="PIRSR000705-3"/>
    </source>
</evidence>
<dbReference type="InterPro" id="IPR027417">
    <property type="entry name" value="P-loop_NTPase"/>
</dbReference>
<keyword evidence="5 7" id="KW-0067">ATP-binding</keyword>
<feature type="domain" description="Deoxynucleoside kinase" evidence="8">
    <location>
        <begin position="3"/>
        <end position="195"/>
    </location>
</feature>
<evidence type="ECO:0000313" key="10">
    <source>
        <dbReference type="Proteomes" id="UP000823771"/>
    </source>
</evidence>
<evidence type="ECO:0000256" key="4">
    <source>
        <dbReference type="ARBA" id="ARBA00022777"/>
    </source>
</evidence>
<evidence type="ECO:0000259" key="8">
    <source>
        <dbReference type="Pfam" id="PF01712"/>
    </source>
</evidence>
<evidence type="ECO:0000313" key="9">
    <source>
        <dbReference type="EMBL" id="MBO8478115.1"/>
    </source>
</evidence>
<dbReference type="PIRSF" id="PIRSF000705">
    <property type="entry name" value="DNK"/>
    <property type="match status" value="1"/>
</dbReference>
<dbReference type="CDD" id="cd01673">
    <property type="entry name" value="dNK"/>
    <property type="match status" value="1"/>
</dbReference>
<keyword evidence="4 9" id="KW-0418">Kinase</keyword>
<dbReference type="PANTHER" id="PTHR10513:SF35">
    <property type="entry name" value="DEOXYADENOSINE KINASE"/>
    <property type="match status" value="1"/>
</dbReference>
<feature type="binding site" evidence="7">
    <location>
        <begin position="7"/>
        <end position="15"/>
    </location>
    <ligand>
        <name>ATP</name>
        <dbReference type="ChEBI" id="CHEBI:30616"/>
    </ligand>
</feature>
<evidence type="ECO:0000256" key="3">
    <source>
        <dbReference type="ARBA" id="ARBA00022741"/>
    </source>
</evidence>
<comment type="caution">
    <text evidence="9">The sequence shown here is derived from an EMBL/GenBank/DDBJ whole genome shotgun (WGS) entry which is preliminary data.</text>
</comment>
<sequence length="206" mass="24120">MHIGIAGNIGSGKTTLTRMLADHYGWTPKFEAVTYNPYIEDYYRDIHRWSFNMEVYFLTQRFRDILEISQSEETVIQDRTILEGVYIFAANNKDMGNISQRDFDTYMDLFHVMMSVVKLPDLLIYLESSIPHLVAKIQKRGREYEKGMSLEYLSGLNDRYAAWIRSYQGKVLTIDADSLDFENRPEDFSCITDMIDARLYGLFPEQ</sequence>
<dbReference type="InterPro" id="IPR002624">
    <property type="entry name" value="DCK/DGK"/>
</dbReference>
<protein>
    <submittedName>
        <fullName evidence="9">Deoxynucleoside kinase</fullName>
    </submittedName>
</protein>
<dbReference type="InterPro" id="IPR050566">
    <property type="entry name" value="Deoxyribonucleoside_kinase"/>
</dbReference>
<evidence type="ECO:0000256" key="2">
    <source>
        <dbReference type="ARBA" id="ARBA00022679"/>
    </source>
</evidence>
<reference evidence="9" key="2">
    <citation type="journal article" date="2021" name="PeerJ">
        <title>Extensive microbial diversity within the chicken gut microbiome revealed by metagenomics and culture.</title>
        <authorList>
            <person name="Gilroy R."/>
            <person name="Ravi A."/>
            <person name="Getino M."/>
            <person name="Pursley I."/>
            <person name="Horton D.L."/>
            <person name="Alikhan N.F."/>
            <person name="Baker D."/>
            <person name="Gharbi K."/>
            <person name="Hall N."/>
            <person name="Watson M."/>
            <person name="Adriaenssens E.M."/>
            <person name="Foster-Nyarko E."/>
            <person name="Jarju S."/>
            <person name="Secka A."/>
            <person name="Antonio M."/>
            <person name="Oren A."/>
            <person name="Chaudhuri R.R."/>
            <person name="La Ragione R."/>
            <person name="Hildebrand F."/>
            <person name="Pallen M.J."/>
        </authorList>
    </citation>
    <scope>NUCLEOTIDE SEQUENCE</scope>
    <source>
        <strain evidence="9">2478</strain>
    </source>
</reference>